<dbReference type="UniPathway" id="UPA00031">
    <property type="reaction ID" value="UER00011"/>
</dbReference>
<dbReference type="EMBL" id="CP002347">
    <property type="protein sequence ID" value="ADR19843.1"/>
    <property type="molecule type" value="Genomic_DNA"/>
</dbReference>
<proteinExistence type="inferred from homology"/>
<keyword evidence="9" id="KW-1185">Reference proteome</keyword>
<dbReference type="EC" id="4.2.1.19" evidence="6 7"/>
<dbReference type="HAMAP" id="MF_00076">
    <property type="entry name" value="HisB"/>
    <property type="match status" value="1"/>
</dbReference>
<dbReference type="RefSeq" id="WP_013452051.1">
    <property type="nucleotide sequence ID" value="NC_014758.1"/>
</dbReference>
<dbReference type="PANTHER" id="PTHR23133:SF2">
    <property type="entry name" value="IMIDAZOLEGLYCEROL-PHOSPHATE DEHYDRATASE"/>
    <property type="match status" value="1"/>
</dbReference>
<evidence type="ECO:0000313" key="8">
    <source>
        <dbReference type="EMBL" id="ADR19843.1"/>
    </source>
</evidence>
<dbReference type="eggNOG" id="COG0131">
    <property type="taxonomic scope" value="Bacteria"/>
</dbReference>
<dbReference type="GO" id="GO:0004424">
    <property type="term" value="F:imidazoleglycerol-phosphate dehydratase activity"/>
    <property type="evidence" value="ECO:0007669"/>
    <property type="project" value="UniProtKB-UniRule"/>
</dbReference>
<evidence type="ECO:0000256" key="7">
    <source>
        <dbReference type="RuleBase" id="RU000599"/>
    </source>
</evidence>
<comment type="catalytic activity">
    <reaction evidence="6 7">
        <text>D-erythro-1-(imidazol-4-yl)glycerol 3-phosphate = 3-(imidazol-4-yl)-2-oxopropyl phosphate + H2O</text>
        <dbReference type="Rhea" id="RHEA:11040"/>
        <dbReference type="ChEBI" id="CHEBI:15377"/>
        <dbReference type="ChEBI" id="CHEBI:57766"/>
        <dbReference type="ChEBI" id="CHEBI:58278"/>
        <dbReference type="EC" id="4.2.1.19"/>
    </reaction>
</comment>
<dbReference type="FunFam" id="3.30.230.40:FF:000001">
    <property type="entry name" value="Imidazoleglycerol-phosphate dehydratase HisB"/>
    <property type="match status" value="1"/>
</dbReference>
<comment type="similarity">
    <text evidence="6 7">Belongs to the imidazoleglycerol-phosphate dehydratase family.</text>
</comment>
<dbReference type="InterPro" id="IPR020565">
    <property type="entry name" value="ImidazoleglycerP_deHydtase_CS"/>
</dbReference>
<evidence type="ECO:0000256" key="2">
    <source>
        <dbReference type="ARBA" id="ARBA00016664"/>
    </source>
</evidence>
<evidence type="ECO:0000256" key="4">
    <source>
        <dbReference type="ARBA" id="ARBA00023102"/>
    </source>
</evidence>
<keyword evidence="5 6" id="KW-0456">Lyase</keyword>
<gene>
    <name evidence="6" type="primary">hisB</name>
    <name evidence="8" type="ordered locus">Calni_1941</name>
</gene>
<evidence type="ECO:0000256" key="1">
    <source>
        <dbReference type="ARBA" id="ARBA00005047"/>
    </source>
</evidence>
<dbReference type="InterPro" id="IPR038494">
    <property type="entry name" value="IGPD_sf"/>
</dbReference>
<protein>
    <recommendedName>
        <fullName evidence="2 6">Imidazoleglycerol-phosphate dehydratase</fullName>
        <shortName evidence="6">IGPD</shortName>
        <ecNumber evidence="6 7">4.2.1.19</ecNumber>
    </recommendedName>
</protein>
<dbReference type="Proteomes" id="UP000007039">
    <property type="component" value="Chromosome"/>
</dbReference>
<comment type="pathway">
    <text evidence="1 6 7">Amino-acid biosynthesis; L-histidine biosynthesis; L-histidine from 5-phospho-alpha-D-ribose 1-diphosphate: step 6/9.</text>
</comment>
<dbReference type="AlphaFoldDB" id="E4TH45"/>
<dbReference type="InterPro" id="IPR020568">
    <property type="entry name" value="Ribosomal_Su5_D2-typ_SF"/>
</dbReference>
<dbReference type="NCBIfam" id="NF002111">
    <property type="entry name" value="PRK00951.2-1"/>
    <property type="match status" value="1"/>
</dbReference>
<dbReference type="CDD" id="cd07914">
    <property type="entry name" value="IGPD"/>
    <property type="match status" value="1"/>
</dbReference>
<evidence type="ECO:0000256" key="3">
    <source>
        <dbReference type="ARBA" id="ARBA00022605"/>
    </source>
</evidence>
<dbReference type="GO" id="GO:0000105">
    <property type="term" value="P:L-histidine biosynthetic process"/>
    <property type="evidence" value="ECO:0007669"/>
    <property type="project" value="UniProtKB-UniRule"/>
</dbReference>
<dbReference type="OrthoDB" id="9790411at2"/>
<accession>E4TH45</accession>
<dbReference type="PROSITE" id="PS00955">
    <property type="entry name" value="IGP_DEHYDRATASE_2"/>
    <property type="match status" value="1"/>
</dbReference>
<dbReference type="Pfam" id="PF00475">
    <property type="entry name" value="IGPD"/>
    <property type="match status" value="1"/>
</dbReference>
<dbReference type="Gene3D" id="3.30.230.40">
    <property type="entry name" value="Imidazole glycerol phosphate dehydratase, domain 1"/>
    <property type="match status" value="2"/>
</dbReference>
<evidence type="ECO:0000256" key="5">
    <source>
        <dbReference type="ARBA" id="ARBA00023239"/>
    </source>
</evidence>
<keyword evidence="3 6" id="KW-0028">Amino-acid biosynthesis</keyword>
<dbReference type="PANTHER" id="PTHR23133">
    <property type="entry name" value="IMIDAZOLEGLYCEROL-PHOSPHATE DEHYDRATASE HIS7"/>
    <property type="match status" value="1"/>
</dbReference>
<dbReference type="HOGENOM" id="CLU_044308_3_0_0"/>
<keyword evidence="4 6" id="KW-0368">Histidine biosynthesis</keyword>
<organism evidence="8 9">
    <name type="scientific">Calditerrivibrio nitroreducens (strain DSM 19672 / NBRC 101217 / Yu37-1)</name>
    <dbReference type="NCBI Taxonomy" id="768670"/>
    <lineage>
        <taxon>Bacteria</taxon>
        <taxon>Pseudomonadati</taxon>
        <taxon>Deferribacterota</taxon>
        <taxon>Deferribacteres</taxon>
        <taxon>Deferribacterales</taxon>
        <taxon>Calditerrivibrionaceae</taxon>
    </lineage>
</organism>
<keyword evidence="6" id="KW-0963">Cytoplasm</keyword>
<dbReference type="STRING" id="768670.Calni_1941"/>
<dbReference type="InterPro" id="IPR000807">
    <property type="entry name" value="ImidazoleglycerolP_deHydtase"/>
</dbReference>
<comment type="subcellular location">
    <subcellularLocation>
        <location evidence="6 7">Cytoplasm</location>
    </subcellularLocation>
</comment>
<dbReference type="GO" id="GO:0005737">
    <property type="term" value="C:cytoplasm"/>
    <property type="evidence" value="ECO:0007669"/>
    <property type="project" value="UniProtKB-SubCell"/>
</dbReference>
<dbReference type="KEGG" id="cni:Calni_1941"/>
<reference evidence="8 9" key="1">
    <citation type="journal article" date="2011" name="Stand. Genomic Sci.">
        <title>Complete genome sequence of Calditerrivibrio nitroreducens type strain (Yu37-1).</title>
        <authorList>
            <person name="Pitluck S."/>
            <person name="Sikorski J."/>
            <person name="Zeytun A."/>
            <person name="Lapidus A."/>
            <person name="Nolan M."/>
            <person name="Lucas S."/>
            <person name="Hammon N."/>
            <person name="Deshpande S."/>
            <person name="Cheng J.F."/>
            <person name="Tapia R."/>
            <person name="Han C."/>
            <person name="Goodwin L."/>
            <person name="Liolios K."/>
            <person name="Pagani I."/>
            <person name="Ivanova N."/>
            <person name="Mavromatis K."/>
            <person name="Pati A."/>
            <person name="Chen A."/>
            <person name="Palaniappan K."/>
            <person name="Hauser L."/>
            <person name="Chang Y.J."/>
            <person name="Jeffries C.D."/>
            <person name="Detter J.C."/>
            <person name="Brambilla E."/>
            <person name="Djao O.D."/>
            <person name="Rohde M."/>
            <person name="Spring S."/>
            <person name="Goker M."/>
            <person name="Woyke T."/>
            <person name="Bristow J."/>
            <person name="Eisen J.A."/>
            <person name="Markowitz V."/>
            <person name="Hugenholtz P."/>
            <person name="Kyrpides N.C."/>
            <person name="Klenk H.P."/>
            <person name="Land M."/>
        </authorList>
    </citation>
    <scope>NUCLEOTIDE SEQUENCE [LARGE SCALE GENOMIC DNA]</scope>
    <source>
        <strain evidence="9">DSM 19672 / NBRC 101217 / Yu37-1</strain>
    </source>
</reference>
<dbReference type="SUPFAM" id="SSF54211">
    <property type="entry name" value="Ribosomal protein S5 domain 2-like"/>
    <property type="match status" value="2"/>
</dbReference>
<sequence length="194" mass="21786">MGRKAEIIRVTNETEIKLSLSLDEDKEILISTGCGFLDHMLNLFAKHGDIGLKLKAKGDSHIDWHHTFEDIGIALGKGFYEALGDKKGIVRYGFFLLPMDETLVEVAVDFSGRSYLNYDVKYYAGKVGDVDVELFKEFFRAFADNAKCNLHIVKRYGENTHHIVEAIFKAVARGIRMAVEIKGDDIPSTKGVLE</sequence>
<evidence type="ECO:0000256" key="6">
    <source>
        <dbReference type="HAMAP-Rule" id="MF_00076"/>
    </source>
</evidence>
<dbReference type="FunFam" id="3.30.230.40:FF:000003">
    <property type="entry name" value="Imidazoleglycerol-phosphate dehydratase HisB"/>
    <property type="match status" value="1"/>
</dbReference>
<dbReference type="PROSITE" id="PS00954">
    <property type="entry name" value="IGP_DEHYDRATASE_1"/>
    <property type="match status" value="1"/>
</dbReference>
<name>E4TH45_CALNY</name>
<evidence type="ECO:0000313" key="9">
    <source>
        <dbReference type="Proteomes" id="UP000007039"/>
    </source>
</evidence>
<dbReference type="NCBIfam" id="NF002114">
    <property type="entry name" value="PRK00951.2-4"/>
    <property type="match status" value="1"/>
</dbReference>